<organism evidence="1">
    <name type="scientific">Antonospora locustae</name>
    <name type="common">Microsporidian parasite</name>
    <name type="synonym">Nosema locustae</name>
    <dbReference type="NCBI Taxonomy" id="278021"/>
    <lineage>
        <taxon>Eukaryota</taxon>
        <taxon>Fungi</taxon>
        <taxon>Fungi incertae sedis</taxon>
        <taxon>Microsporidia</taxon>
        <taxon>Antonospora</taxon>
    </lineage>
</organism>
<reference evidence="1" key="1">
    <citation type="journal article" date="2004" name="Curr. Biol.">
        <title>Genome compaction and stability in microsporidian intracellular parasites.</title>
        <authorList>
            <person name="Slamovits C.H."/>
            <person name="Fast N.M."/>
            <person name="Law J.S."/>
            <person name="Keeling P.J."/>
        </authorList>
    </citation>
    <scope>NUCLEOTIDE SEQUENCE</scope>
</reference>
<accession>Q6E6D2</accession>
<keyword evidence="1" id="KW-0689">Ribosomal protein</keyword>
<protein>
    <submittedName>
        <fullName evidence="1">Large subunit ribosomal protein L9e</fullName>
    </submittedName>
</protein>
<sequence>MKRLLCEEKVEIPEGCSVEILERVMTVRGKRATAVRDLSHFVLTMDVHEGHVRLRYGMAQQGAQQADYVCICDQNCIVGCMSGYEYTLRLCTSTFNERSDRDDGKTVVVKNFLDRSMLGDTKCAETLLRGSAPRKTRLLWRAPRWRMCLSLRERFRKTVR</sequence>
<proteinExistence type="predicted"/>
<dbReference type="InterPro" id="IPR036789">
    <property type="entry name" value="Ribosomal_uL6-like_a/b-dom_sf"/>
</dbReference>
<name>Q6E6D2_ANTLO</name>
<dbReference type="EMBL" id="AY548900">
    <property type="protein sequence ID" value="AAT12355.1"/>
    <property type="molecule type" value="Genomic_DNA"/>
</dbReference>
<dbReference type="GO" id="GO:0005840">
    <property type="term" value="C:ribosome"/>
    <property type="evidence" value="ECO:0007669"/>
    <property type="project" value="UniProtKB-KW"/>
</dbReference>
<evidence type="ECO:0000313" key="1">
    <source>
        <dbReference type="EMBL" id="AAT12355.1"/>
    </source>
</evidence>
<dbReference type="GO" id="GO:0003735">
    <property type="term" value="F:structural constituent of ribosome"/>
    <property type="evidence" value="ECO:0007669"/>
    <property type="project" value="InterPro"/>
</dbReference>
<dbReference type="SUPFAM" id="SSF56053">
    <property type="entry name" value="Ribosomal protein L6"/>
    <property type="match status" value="1"/>
</dbReference>
<dbReference type="AlphaFoldDB" id="Q6E6D2"/>
<dbReference type="GO" id="GO:0006412">
    <property type="term" value="P:translation"/>
    <property type="evidence" value="ECO:0007669"/>
    <property type="project" value="InterPro"/>
</dbReference>
<dbReference type="GO" id="GO:0019843">
    <property type="term" value="F:rRNA binding"/>
    <property type="evidence" value="ECO:0007669"/>
    <property type="project" value="InterPro"/>
</dbReference>
<dbReference type="Gene3D" id="3.90.930.12">
    <property type="entry name" value="Ribosomal protein L6, alpha-beta domain"/>
    <property type="match status" value="1"/>
</dbReference>
<keyword evidence="1" id="KW-0687">Ribonucleoprotein</keyword>